<dbReference type="CDD" id="cd07989">
    <property type="entry name" value="LPLAT_AGPAT-like"/>
    <property type="match status" value="1"/>
</dbReference>
<evidence type="ECO:0000259" key="4">
    <source>
        <dbReference type="SMART" id="SM00563"/>
    </source>
</evidence>
<dbReference type="Pfam" id="PF00501">
    <property type="entry name" value="AMP-binding"/>
    <property type="match status" value="1"/>
</dbReference>
<dbReference type="Pfam" id="PF00550">
    <property type="entry name" value="PP-binding"/>
    <property type="match status" value="1"/>
</dbReference>
<reference evidence="6" key="1">
    <citation type="submission" date="2018-03" db="EMBL/GenBank/DDBJ databases">
        <authorList>
            <person name="Sun L."/>
            <person name="Liu H."/>
            <person name="Chen W."/>
            <person name="Huang K."/>
            <person name="Liu W."/>
            <person name="Gao X."/>
        </authorList>
    </citation>
    <scope>NUCLEOTIDE SEQUENCE [LARGE SCALE GENOMIC DNA]</scope>
    <source>
        <strain evidence="6">SH9</strain>
    </source>
</reference>
<keyword evidence="3" id="KW-1133">Transmembrane helix</keyword>
<dbReference type="PANTHER" id="PTHR22754:SF32">
    <property type="entry name" value="DISCO-INTERACTING PROTEIN 2"/>
    <property type="match status" value="1"/>
</dbReference>
<feature type="transmembrane region" description="Helical" evidence="3">
    <location>
        <begin position="358"/>
        <end position="381"/>
    </location>
</feature>
<dbReference type="InterPro" id="IPR036736">
    <property type="entry name" value="ACP-like_sf"/>
</dbReference>
<dbReference type="SMART" id="SM00563">
    <property type="entry name" value="PlsC"/>
    <property type="match status" value="1"/>
</dbReference>
<dbReference type="Gene3D" id="3.30.300.30">
    <property type="match status" value="1"/>
</dbReference>
<keyword evidence="5" id="KW-0012">Acyltransferase</keyword>
<dbReference type="Pfam" id="PF01553">
    <property type="entry name" value="Acyltransferase"/>
    <property type="match status" value="1"/>
</dbReference>
<dbReference type="CDD" id="cd05931">
    <property type="entry name" value="FAAL"/>
    <property type="match status" value="1"/>
</dbReference>
<dbReference type="InterPro" id="IPR040097">
    <property type="entry name" value="FAAL/FAAC"/>
</dbReference>
<evidence type="ECO:0000313" key="6">
    <source>
        <dbReference type="Proteomes" id="UP000239772"/>
    </source>
</evidence>
<protein>
    <submittedName>
        <fullName evidence="5">Acyl-phosphate glycerol 3-phosphate acyltransferase</fullName>
    </submittedName>
</protein>
<accession>A0A2T1HVC0</accession>
<dbReference type="InterPro" id="IPR000873">
    <property type="entry name" value="AMP-dep_synth/lig_dom"/>
</dbReference>
<dbReference type="GO" id="GO:0016746">
    <property type="term" value="F:acyltransferase activity"/>
    <property type="evidence" value="ECO:0007669"/>
    <property type="project" value="UniProtKB-KW"/>
</dbReference>
<gene>
    <name evidence="5" type="ORF">SLNSH_08530</name>
</gene>
<evidence type="ECO:0000256" key="1">
    <source>
        <dbReference type="ARBA" id="ARBA00006432"/>
    </source>
</evidence>
<dbReference type="InterPro" id="IPR042099">
    <property type="entry name" value="ANL_N_sf"/>
</dbReference>
<comment type="similarity">
    <text evidence="1">Belongs to the ATP-dependent AMP-binding enzyme family.</text>
</comment>
<keyword evidence="3" id="KW-0812">Transmembrane</keyword>
<evidence type="ECO:0000256" key="2">
    <source>
        <dbReference type="ARBA" id="ARBA00022598"/>
    </source>
</evidence>
<feature type="domain" description="Phospholipid/glycerol acyltransferase" evidence="4">
    <location>
        <begin position="789"/>
        <end position="903"/>
    </location>
</feature>
<keyword evidence="3" id="KW-0472">Membrane</keyword>
<dbReference type="AlphaFoldDB" id="A0A2T1HVC0"/>
<name>A0A2T1HVC0_9HYPH</name>
<dbReference type="Proteomes" id="UP000239772">
    <property type="component" value="Unassembled WGS sequence"/>
</dbReference>
<evidence type="ECO:0000313" key="5">
    <source>
        <dbReference type="EMBL" id="PSC05612.1"/>
    </source>
</evidence>
<evidence type="ECO:0000256" key="3">
    <source>
        <dbReference type="SAM" id="Phobius"/>
    </source>
</evidence>
<dbReference type="InterPro" id="IPR045851">
    <property type="entry name" value="AMP-bd_C_sf"/>
</dbReference>
<keyword evidence="6" id="KW-1185">Reference proteome</keyword>
<dbReference type="OrthoDB" id="9803968at2"/>
<dbReference type="PANTHER" id="PTHR22754">
    <property type="entry name" value="DISCO-INTERACTING PROTEIN 2 DIP2 -RELATED"/>
    <property type="match status" value="1"/>
</dbReference>
<dbReference type="InterPro" id="IPR002123">
    <property type="entry name" value="Plipid/glycerol_acylTrfase"/>
</dbReference>
<dbReference type="SUPFAM" id="SSF69593">
    <property type="entry name" value="Glycerol-3-phosphate (1)-acyltransferase"/>
    <property type="match status" value="1"/>
</dbReference>
<dbReference type="Gene3D" id="3.40.50.12780">
    <property type="entry name" value="N-terminal domain of ligase-like"/>
    <property type="match status" value="1"/>
</dbReference>
<dbReference type="EMBL" id="PVZS01000007">
    <property type="protein sequence ID" value="PSC05612.1"/>
    <property type="molecule type" value="Genomic_DNA"/>
</dbReference>
<keyword evidence="2" id="KW-0436">Ligase</keyword>
<dbReference type="GO" id="GO:0070566">
    <property type="term" value="F:adenylyltransferase activity"/>
    <property type="evidence" value="ECO:0007669"/>
    <property type="project" value="TreeGrafter"/>
</dbReference>
<dbReference type="FunFam" id="3.40.50.12780:FF:000013">
    <property type="entry name" value="Long-chain-fatty-acid--AMP ligase FadD32"/>
    <property type="match status" value="1"/>
</dbReference>
<proteinExistence type="inferred from homology"/>
<dbReference type="PROSITE" id="PS00455">
    <property type="entry name" value="AMP_BINDING"/>
    <property type="match status" value="1"/>
</dbReference>
<dbReference type="SUPFAM" id="SSF47336">
    <property type="entry name" value="ACP-like"/>
    <property type="match status" value="1"/>
</dbReference>
<dbReference type="InterPro" id="IPR020845">
    <property type="entry name" value="AMP-binding_CS"/>
</dbReference>
<dbReference type="GO" id="GO:0005886">
    <property type="term" value="C:plasma membrane"/>
    <property type="evidence" value="ECO:0007669"/>
    <property type="project" value="TreeGrafter"/>
</dbReference>
<dbReference type="GO" id="GO:0016874">
    <property type="term" value="F:ligase activity"/>
    <property type="evidence" value="ECO:0007669"/>
    <property type="project" value="UniProtKB-KW"/>
</dbReference>
<keyword evidence="5" id="KW-0808">Transferase</keyword>
<comment type="caution">
    <text evidence="5">The sequence shown here is derived from an EMBL/GenBank/DDBJ whole genome shotgun (WGS) entry which is preliminary data.</text>
</comment>
<organism evidence="5 6">
    <name type="scientific">Alsobacter soli</name>
    <dbReference type="NCBI Taxonomy" id="2109933"/>
    <lineage>
        <taxon>Bacteria</taxon>
        <taxon>Pseudomonadati</taxon>
        <taxon>Pseudomonadota</taxon>
        <taxon>Alphaproteobacteria</taxon>
        <taxon>Hyphomicrobiales</taxon>
        <taxon>Alsobacteraceae</taxon>
        <taxon>Alsobacter</taxon>
    </lineage>
</organism>
<feature type="transmembrane region" description="Helical" evidence="3">
    <location>
        <begin position="730"/>
        <end position="749"/>
    </location>
</feature>
<dbReference type="Gene3D" id="1.10.1200.10">
    <property type="entry name" value="ACP-like"/>
    <property type="match status" value="1"/>
</dbReference>
<dbReference type="GO" id="GO:0006633">
    <property type="term" value="P:fatty acid biosynthetic process"/>
    <property type="evidence" value="ECO:0007669"/>
    <property type="project" value="TreeGrafter"/>
</dbReference>
<dbReference type="SUPFAM" id="SSF56801">
    <property type="entry name" value="Acetyl-CoA synthetase-like"/>
    <property type="match status" value="1"/>
</dbReference>
<sequence>MAAAAAEGRARAGRRCPARGEDVVVDERRTETVEAGRDLPDALRSAMAVASDLYVQLHGGRPPPQSLTPASSLDRDWGFDSLSRAELLLRVERAFRVRLPETLLARADNLETLVEAALSAGAHPVAPVAAPMLSSGEVGAPVAAETLTAALDWHAQRWPDRVHAVLHGGDGSETPITYGELRRRALAAAGGLLRAGLRPGERVALMLPTGADFLVGLFCVLYAGGAPTPIYPPSRPSQLLEHLQRQAEILRNAAAAALVVPAEGKAMAGMLRLQVESLRLVATVEDLGDTPPDSTGAADPHGLALVQYTSGSTGRPKGVALSHANLLANIRAMGAAMEASSRDVFVSWLPLYHDMGLIGAWLGSLYFGAPVVIMAPLVFLVRPSEWLWCIHRHRATLTAAPNFAYELCIRKVADADLEGLDLSCLRMAANGAEAVSAGTVRRFTERFARCGFRPSAMAPVYGLAENAVGLAFPPPGRAPVFDRIDRGALAREGRARPAPADAPDAMELVGCGRPLPGHEVRILDEAGEAPDRREGRLQFRGPSATAGYINDIAKTRELFDGPWLNTGDLAYTVAGEIFITGRSKDIIIRAGRHIYPEEIEGAVGEVAGVRKGCVAVFSAPDVKAGTEKIVVMAEARDAEPARLSDLRMRVTAAAGALLDAPPEEVVLVPPHVVPKTSSGKLRRSAARDLYLEGRLAPSSLPPWLQGVRFGLQSLGAAAARAGRAARAYAFAARWWCAIVAGGVVGWPLVVATPGRERRWRVLRAVARAVLRAAGTPVQLRGAERIPRDGVIAATHASYVDGLALAAVLPGPLTFVAKQELASQWVAGPFLRALGTVFVARDASDLATADLSGPAEAVGRGEYVVVFPEGTFTREAGLRPFRLGAFLLVAATGRPVTPVALRGTRSVLRGDQWFPRKAAIVVEALAPETPEGSGFEAAVRLRDAVRRKLLPAFGEPDLAP</sequence>
<dbReference type="InterPro" id="IPR009081">
    <property type="entry name" value="PP-bd_ACP"/>
</dbReference>
<dbReference type="GO" id="GO:0071766">
    <property type="term" value="P:Actinobacterium-type cell wall biogenesis"/>
    <property type="evidence" value="ECO:0007669"/>
    <property type="project" value="UniProtKB-ARBA"/>
</dbReference>
<dbReference type="RefSeq" id="WP_106336247.1">
    <property type="nucleotide sequence ID" value="NZ_PVZS01000007.1"/>
</dbReference>